<evidence type="ECO:0000313" key="3">
    <source>
        <dbReference type="Proteomes" id="UP001642540"/>
    </source>
</evidence>
<dbReference type="Proteomes" id="UP001642540">
    <property type="component" value="Unassembled WGS sequence"/>
</dbReference>
<reference evidence="2 3" key="1">
    <citation type="submission" date="2024-08" db="EMBL/GenBank/DDBJ databases">
        <authorList>
            <person name="Cucini C."/>
            <person name="Frati F."/>
        </authorList>
    </citation>
    <scope>NUCLEOTIDE SEQUENCE [LARGE SCALE GENOMIC DNA]</scope>
</reference>
<evidence type="ECO:0000256" key="1">
    <source>
        <dbReference type="SAM" id="SignalP"/>
    </source>
</evidence>
<keyword evidence="3" id="KW-1185">Reference proteome</keyword>
<comment type="caution">
    <text evidence="2">The sequence shown here is derived from an EMBL/GenBank/DDBJ whole genome shotgun (WGS) entry which is preliminary data.</text>
</comment>
<dbReference type="EMBL" id="CAXLJM020000077">
    <property type="protein sequence ID" value="CAL8129459.1"/>
    <property type="molecule type" value="Genomic_DNA"/>
</dbReference>
<sequence>MEFLSNLILLLSAVTLISANPVPERFSTRITVQQTPYPRPGLNQIAKPEVTGECINVQYNNIASEIRLIEPTYNTKPFKIVFFPSSCEVYPRIPIRNESLPEFGAVIVNRRNPVCSFKLNTTESNPVDVTFHYYGTGGSNQTFSVSNSGDCQNMCSSTDTISNYPHSVVFTRNGIPTEINNDIHLFKRQGCLRVDEYPGVVNLQQQYNLLKITNLTNEQVKSFMIL</sequence>
<accession>A0ABP1RK84</accession>
<name>A0ABP1RK84_9HEXA</name>
<evidence type="ECO:0000313" key="2">
    <source>
        <dbReference type="EMBL" id="CAL8129459.1"/>
    </source>
</evidence>
<feature type="chain" id="PRO_5045319106" evidence="1">
    <location>
        <begin position="20"/>
        <end position="226"/>
    </location>
</feature>
<keyword evidence="1" id="KW-0732">Signal</keyword>
<gene>
    <name evidence="2" type="ORF">ODALV1_LOCUS23191</name>
</gene>
<organism evidence="2 3">
    <name type="scientific">Orchesella dallaii</name>
    <dbReference type="NCBI Taxonomy" id="48710"/>
    <lineage>
        <taxon>Eukaryota</taxon>
        <taxon>Metazoa</taxon>
        <taxon>Ecdysozoa</taxon>
        <taxon>Arthropoda</taxon>
        <taxon>Hexapoda</taxon>
        <taxon>Collembola</taxon>
        <taxon>Entomobryomorpha</taxon>
        <taxon>Entomobryoidea</taxon>
        <taxon>Orchesellidae</taxon>
        <taxon>Orchesellinae</taxon>
        <taxon>Orchesella</taxon>
    </lineage>
</organism>
<proteinExistence type="predicted"/>
<protein>
    <submittedName>
        <fullName evidence="2">Uncharacterized protein</fullName>
    </submittedName>
</protein>
<feature type="signal peptide" evidence="1">
    <location>
        <begin position="1"/>
        <end position="19"/>
    </location>
</feature>